<evidence type="ECO:0000313" key="3">
    <source>
        <dbReference type="Proteomes" id="UP000269721"/>
    </source>
</evidence>
<evidence type="ECO:0000256" key="1">
    <source>
        <dbReference type="SAM" id="MobiDB-lite"/>
    </source>
</evidence>
<feature type="region of interest" description="Disordered" evidence="1">
    <location>
        <begin position="47"/>
        <end position="75"/>
    </location>
</feature>
<feature type="region of interest" description="Disordered" evidence="1">
    <location>
        <begin position="1"/>
        <end position="24"/>
    </location>
</feature>
<feature type="compositionally biased region" description="Polar residues" evidence="1">
    <location>
        <begin position="416"/>
        <end position="434"/>
    </location>
</feature>
<feature type="region of interest" description="Disordered" evidence="1">
    <location>
        <begin position="561"/>
        <end position="614"/>
    </location>
</feature>
<dbReference type="AlphaFoldDB" id="A0A4P9W7D0"/>
<organism evidence="2 3">
    <name type="scientific">Blyttiomyces helicus</name>
    <dbReference type="NCBI Taxonomy" id="388810"/>
    <lineage>
        <taxon>Eukaryota</taxon>
        <taxon>Fungi</taxon>
        <taxon>Fungi incertae sedis</taxon>
        <taxon>Chytridiomycota</taxon>
        <taxon>Chytridiomycota incertae sedis</taxon>
        <taxon>Chytridiomycetes</taxon>
        <taxon>Chytridiomycetes incertae sedis</taxon>
        <taxon>Blyttiomyces</taxon>
    </lineage>
</organism>
<feature type="compositionally biased region" description="Basic and acidic residues" evidence="1">
    <location>
        <begin position="189"/>
        <end position="200"/>
    </location>
</feature>
<feature type="region of interest" description="Disordered" evidence="1">
    <location>
        <begin position="253"/>
        <end position="284"/>
    </location>
</feature>
<reference evidence="3" key="1">
    <citation type="journal article" date="2018" name="Nat. Microbiol.">
        <title>Leveraging single-cell genomics to expand the fungal tree of life.</title>
        <authorList>
            <person name="Ahrendt S.R."/>
            <person name="Quandt C.A."/>
            <person name="Ciobanu D."/>
            <person name="Clum A."/>
            <person name="Salamov A."/>
            <person name="Andreopoulos B."/>
            <person name="Cheng J.F."/>
            <person name="Woyke T."/>
            <person name="Pelin A."/>
            <person name="Henrissat B."/>
            <person name="Reynolds N.K."/>
            <person name="Benny G.L."/>
            <person name="Smith M.E."/>
            <person name="James T.Y."/>
            <person name="Grigoriev I.V."/>
        </authorList>
    </citation>
    <scope>NUCLEOTIDE SEQUENCE [LARGE SCALE GENOMIC DNA]</scope>
</reference>
<proteinExistence type="predicted"/>
<dbReference type="EMBL" id="KZ997541">
    <property type="protein sequence ID" value="RKO87285.1"/>
    <property type="molecule type" value="Genomic_DNA"/>
</dbReference>
<protein>
    <submittedName>
        <fullName evidence="2">Uncharacterized protein</fullName>
    </submittedName>
</protein>
<feature type="compositionally biased region" description="Low complexity" evidence="1">
    <location>
        <begin position="581"/>
        <end position="591"/>
    </location>
</feature>
<accession>A0A4P9W7D0</accession>
<dbReference type="Proteomes" id="UP000269721">
    <property type="component" value="Unassembled WGS sequence"/>
</dbReference>
<feature type="region of interest" description="Disordered" evidence="1">
    <location>
        <begin position="189"/>
        <end position="212"/>
    </location>
</feature>
<name>A0A4P9W7D0_9FUNG</name>
<feature type="compositionally biased region" description="Low complexity" evidence="1">
    <location>
        <begin position="61"/>
        <end position="73"/>
    </location>
</feature>
<evidence type="ECO:0000313" key="2">
    <source>
        <dbReference type="EMBL" id="RKO87285.1"/>
    </source>
</evidence>
<keyword evidence="3" id="KW-1185">Reference proteome</keyword>
<feature type="region of interest" description="Disordered" evidence="1">
    <location>
        <begin position="409"/>
        <end position="434"/>
    </location>
</feature>
<gene>
    <name evidence="2" type="ORF">BDK51DRAFT_44042</name>
</gene>
<sequence length="614" mass="62567">MASLLATSGHHAPTGDIDSLLTSNPNLAVPRRRSRSHSAAAAVGRLITKSPAVGPPPPTTATPTATPTAVTTPRTGSLAARLTSFATRRRSNSSLAAVNYAFGPGGTESEIPLPPEDSLPSSHLPQILTGACEDFDELARIGSVGRSSGRGAGNVDCPDPVEVPSSDFNGVVELGLGREDVADYSTGTESHRFATGDRGEAATQDAQGADAVRPSDIDAVCSLDPGSADLAPRSLHHPVEDFDALLRFADGGGARRRDGETLPRGSPYAPTLDFSSPSPVRRQLGSTAPRAISALSLSGAEGDEGSRALGVFAAWRSVPEQIGTTNGRWIYDDGRGTDIHGLLHIGLGAEASTTDESGAGDGGDADPALDIEGLIGIGDGSTPPSIPTMPREPPPLRASLRALSEMALSPGARSTGALTRSTGALRTAASESRVSFTDGIQGGVHEPGPGARAAPRAPMLTSMGSIDIDDVTAEGAGMGAPSTLMAAAAVTKSGEALTSVSGRVIKTGSMVEDDARAIAVSTPDAGPPAMSTPSARTGRRLTSLDIEHFIGIAEEARGGSRLEARRQEVNDGEDAAGRAHGSLSEEGGSSLCARPDSVGSQSPILKPAIDQRLE</sequence>